<evidence type="ECO:0000313" key="3">
    <source>
        <dbReference type="Proteomes" id="UP000231409"/>
    </source>
</evidence>
<reference evidence="2 3" key="1">
    <citation type="submission" date="2017-09" db="EMBL/GenBank/DDBJ databases">
        <title>The draft genome sequences of Marinobacter sp. PWS21.</title>
        <authorList>
            <person name="Cao J."/>
        </authorList>
    </citation>
    <scope>NUCLEOTIDE SEQUENCE [LARGE SCALE GENOMIC DNA]</scope>
    <source>
        <strain evidence="2 3">PWS21</strain>
    </source>
</reference>
<keyword evidence="1" id="KW-1133">Transmembrane helix</keyword>
<keyword evidence="2" id="KW-0808">Transferase</keyword>
<keyword evidence="1" id="KW-0812">Transmembrane</keyword>
<sequence>MFAVARIAIAIGLAGLAPFVLGVIGVIALPEYRALLTGYFYLYSAGILAFMAGIYWPLSMQIEQRCYPLSPLSTVLVSQAFFVAAGIGLLLPALYQVVVYTTAYTALCVVDLRWMKSYWPAWYRRLRLQLTVVVVSCQLLMGGWLLLAP</sequence>
<keyword evidence="2" id="KW-0418">Kinase</keyword>
<comment type="caution">
    <text evidence="2">The sequence shown here is derived from an EMBL/GenBank/DDBJ whole genome shotgun (WGS) entry which is preliminary data.</text>
</comment>
<evidence type="ECO:0000313" key="2">
    <source>
        <dbReference type="EMBL" id="PHQ15284.1"/>
    </source>
</evidence>
<feature type="transmembrane region" description="Helical" evidence="1">
    <location>
        <begin position="70"/>
        <end position="91"/>
    </location>
</feature>
<name>A0A2G1ULA2_9GAMM</name>
<gene>
    <name evidence="2" type="ORF">CLH61_09140</name>
</gene>
<protein>
    <submittedName>
        <fullName evidence="2">Aspartate kinase</fullName>
    </submittedName>
</protein>
<proteinExistence type="predicted"/>
<dbReference type="Pfam" id="PF11911">
    <property type="entry name" value="DUF3429"/>
    <property type="match status" value="1"/>
</dbReference>
<keyword evidence="3" id="KW-1185">Reference proteome</keyword>
<evidence type="ECO:0000256" key="1">
    <source>
        <dbReference type="SAM" id="Phobius"/>
    </source>
</evidence>
<organism evidence="2 3">
    <name type="scientific">Marinobacter profundi</name>
    <dbReference type="NCBI Taxonomy" id="2666256"/>
    <lineage>
        <taxon>Bacteria</taxon>
        <taxon>Pseudomonadati</taxon>
        <taxon>Pseudomonadota</taxon>
        <taxon>Gammaproteobacteria</taxon>
        <taxon>Pseudomonadales</taxon>
        <taxon>Marinobacteraceae</taxon>
        <taxon>Marinobacter</taxon>
    </lineage>
</organism>
<feature type="transmembrane region" description="Helical" evidence="1">
    <location>
        <begin position="97"/>
        <end position="114"/>
    </location>
</feature>
<dbReference type="AlphaFoldDB" id="A0A2G1ULA2"/>
<feature type="transmembrane region" description="Helical" evidence="1">
    <location>
        <begin position="7"/>
        <end position="28"/>
    </location>
</feature>
<dbReference type="EMBL" id="NTFH01000007">
    <property type="protein sequence ID" value="PHQ15284.1"/>
    <property type="molecule type" value="Genomic_DNA"/>
</dbReference>
<keyword evidence="1" id="KW-0472">Membrane</keyword>
<accession>A0A2G1ULA2</accession>
<feature type="transmembrane region" description="Helical" evidence="1">
    <location>
        <begin position="126"/>
        <end position="147"/>
    </location>
</feature>
<dbReference type="RefSeq" id="WP_099614410.1">
    <property type="nucleotide sequence ID" value="NZ_KZ319370.1"/>
</dbReference>
<dbReference type="Proteomes" id="UP000231409">
    <property type="component" value="Unassembled WGS sequence"/>
</dbReference>
<dbReference type="InterPro" id="IPR021836">
    <property type="entry name" value="DUF3429"/>
</dbReference>
<dbReference type="GO" id="GO:0016301">
    <property type="term" value="F:kinase activity"/>
    <property type="evidence" value="ECO:0007669"/>
    <property type="project" value="UniProtKB-KW"/>
</dbReference>
<feature type="transmembrane region" description="Helical" evidence="1">
    <location>
        <begin position="40"/>
        <end position="58"/>
    </location>
</feature>